<dbReference type="InterPro" id="IPR008462">
    <property type="entry name" value="CsbD"/>
</dbReference>
<dbReference type="AlphaFoldDB" id="A0A5C6AUA8"/>
<evidence type="ECO:0000256" key="1">
    <source>
        <dbReference type="ARBA" id="ARBA00009129"/>
    </source>
</evidence>
<feature type="domain" description="CsbD-like" evidence="3">
    <location>
        <begin position="6"/>
        <end position="56"/>
    </location>
</feature>
<reference evidence="4 5" key="1">
    <citation type="submission" date="2019-02" db="EMBL/GenBank/DDBJ databases">
        <title>Deep-cultivation of Planctomycetes and their phenomic and genomic characterization uncovers novel biology.</title>
        <authorList>
            <person name="Wiegand S."/>
            <person name="Jogler M."/>
            <person name="Boedeker C."/>
            <person name="Pinto D."/>
            <person name="Vollmers J."/>
            <person name="Rivas-Marin E."/>
            <person name="Kohn T."/>
            <person name="Peeters S.H."/>
            <person name="Heuer A."/>
            <person name="Rast P."/>
            <person name="Oberbeckmann S."/>
            <person name="Bunk B."/>
            <person name="Jeske O."/>
            <person name="Meyerdierks A."/>
            <person name="Storesund J.E."/>
            <person name="Kallscheuer N."/>
            <person name="Luecker S."/>
            <person name="Lage O.M."/>
            <person name="Pohl T."/>
            <person name="Merkel B.J."/>
            <person name="Hornburger P."/>
            <person name="Mueller R.-W."/>
            <person name="Bruemmer F."/>
            <person name="Labrenz M."/>
            <person name="Spormann A.M."/>
            <person name="Op Den Camp H."/>
            <person name="Overmann J."/>
            <person name="Amann R."/>
            <person name="Jetten M.S.M."/>
            <person name="Mascher T."/>
            <person name="Medema M.H."/>
            <person name="Devos D.P."/>
            <person name="Kaster A.-K."/>
            <person name="Ovreas L."/>
            <person name="Rohde M."/>
            <person name="Galperin M.Y."/>
            <person name="Jogler C."/>
        </authorList>
    </citation>
    <scope>NUCLEOTIDE SEQUENCE [LARGE SCALE GENOMIC DNA]</scope>
    <source>
        <strain evidence="4 5">Pla52n</strain>
    </source>
</reference>
<dbReference type="RefSeq" id="WP_146520890.1">
    <property type="nucleotide sequence ID" value="NZ_CP151726.1"/>
</dbReference>
<sequence>MATKQEMSGNWKQFAGKVKEKYGQVTDDDLSRAEGNIDQLVGVVQEKTGQTREQIEAFFEECSEACGSMMDRASEYASAAGDTLKEGYDAVSEQARRGYNASVKTLSRHPLESVGTAFGVGLLAGLLIGVAMGAQRERELSWRERWMR</sequence>
<comment type="caution">
    <text evidence="4">The sequence shown here is derived from an EMBL/GenBank/DDBJ whole genome shotgun (WGS) entry which is preliminary data.</text>
</comment>
<proteinExistence type="inferred from homology"/>
<dbReference type="Pfam" id="PF05532">
    <property type="entry name" value="CsbD"/>
    <property type="match status" value="1"/>
</dbReference>
<keyword evidence="2" id="KW-1133">Transmembrane helix</keyword>
<comment type="similarity">
    <text evidence="1">Belongs to the UPF0337 (CsbD) family.</text>
</comment>
<dbReference type="InterPro" id="IPR050423">
    <property type="entry name" value="UPF0337_stress_rsp"/>
</dbReference>
<dbReference type="PANTHER" id="PTHR34977:SF1">
    <property type="entry name" value="UPF0337 PROTEIN YJBJ"/>
    <property type="match status" value="1"/>
</dbReference>
<dbReference type="Gene3D" id="1.10.1470.10">
    <property type="entry name" value="YjbJ"/>
    <property type="match status" value="1"/>
</dbReference>
<gene>
    <name evidence="4" type="ORF">Pla52n_36480</name>
</gene>
<evidence type="ECO:0000259" key="3">
    <source>
        <dbReference type="Pfam" id="PF05532"/>
    </source>
</evidence>
<feature type="transmembrane region" description="Helical" evidence="2">
    <location>
        <begin position="114"/>
        <end position="134"/>
    </location>
</feature>
<evidence type="ECO:0000256" key="2">
    <source>
        <dbReference type="SAM" id="Phobius"/>
    </source>
</evidence>
<keyword evidence="2" id="KW-0472">Membrane</keyword>
<accession>A0A5C6AUA8</accession>
<organism evidence="4 5">
    <name type="scientific">Stieleria varia</name>
    <dbReference type="NCBI Taxonomy" id="2528005"/>
    <lineage>
        <taxon>Bacteria</taxon>
        <taxon>Pseudomonadati</taxon>
        <taxon>Planctomycetota</taxon>
        <taxon>Planctomycetia</taxon>
        <taxon>Pirellulales</taxon>
        <taxon>Pirellulaceae</taxon>
        <taxon>Stieleria</taxon>
    </lineage>
</organism>
<dbReference type="OrthoDB" id="278198at2"/>
<protein>
    <recommendedName>
        <fullName evidence="3">CsbD-like domain-containing protein</fullName>
    </recommendedName>
</protein>
<dbReference type="PANTHER" id="PTHR34977">
    <property type="entry name" value="UPF0337 PROTEIN YJBJ"/>
    <property type="match status" value="1"/>
</dbReference>
<dbReference type="SUPFAM" id="SSF69047">
    <property type="entry name" value="Hypothetical protein YjbJ"/>
    <property type="match status" value="1"/>
</dbReference>
<keyword evidence="5" id="KW-1185">Reference proteome</keyword>
<name>A0A5C6AUA8_9BACT</name>
<dbReference type="EMBL" id="SJPN01000004">
    <property type="protein sequence ID" value="TWU02592.1"/>
    <property type="molecule type" value="Genomic_DNA"/>
</dbReference>
<evidence type="ECO:0000313" key="5">
    <source>
        <dbReference type="Proteomes" id="UP000320176"/>
    </source>
</evidence>
<evidence type="ECO:0000313" key="4">
    <source>
        <dbReference type="EMBL" id="TWU02592.1"/>
    </source>
</evidence>
<keyword evidence="2" id="KW-0812">Transmembrane</keyword>
<dbReference type="Proteomes" id="UP000320176">
    <property type="component" value="Unassembled WGS sequence"/>
</dbReference>
<dbReference type="InterPro" id="IPR036629">
    <property type="entry name" value="YjbJ_sf"/>
</dbReference>